<comment type="subunit">
    <text evidence="1">Binds to the N-terminal domain of the chaperone ClpA.</text>
</comment>
<comment type="similarity">
    <text evidence="1">Belongs to the ClpS family.</text>
</comment>
<dbReference type="GO" id="GO:0030163">
    <property type="term" value="P:protein catabolic process"/>
    <property type="evidence" value="ECO:0007669"/>
    <property type="project" value="InterPro"/>
</dbReference>
<accession>A0A0V8RQG1</accession>
<evidence type="ECO:0000256" key="1">
    <source>
        <dbReference type="HAMAP-Rule" id="MF_00302"/>
    </source>
</evidence>
<evidence type="ECO:0000313" key="3">
    <source>
        <dbReference type="EMBL" id="KSW10283.1"/>
    </source>
</evidence>
<sequence>MTTIFQPASRTHEAPTAVPRWRAVVWDDPVNLMSYVSAVFRQYFGYSSARAEELMMAVHTRGRATVSTGVRERIEADVMAMHSYGLRATIEEDRD</sequence>
<dbReference type="InterPro" id="IPR022935">
    <property type="entry name" value="ClpS"/>
</dbReference>
<dbReference type="Gene3D" id="3.30.1390.10">
    <property type="match status" value="1"/>
</dbReference>
<dbReference type="NCBIfam" id="NF000668">
    <property type="entry name" value="PRK00033.1-1"/>
    <property type="match status" value="1"/>
</dbReference>
<name>A0A0V8RQG1_9ACTO</name>
<dbReference type="Pfam" id="PF02617">
    <property type="entry name" value="ClpS"/>
    <property type="match status" value="1"/>
</dbReference>
<dbReference type="SUPFAM" id="SSF54736">
    <property type="entry name" value="ClpS-like"/>
    <property type="match status" value="1"/>
</dbReference>
<dbReference type="AlphaFoldDB" id="A0A0V8RQG1"/>
<evidence type="ECO:0000259" key="2">
    <source>
        <dbReference type="Pfam" id="PF02617"/>
    </source>
</evidence>
<dbReference type="EMBL" id="LLVT01000004">
    <property type="protein sequence ID" value="KSW10283.1"/>
    <property type="molecule type" value="Genomic_DNA"/>
</dbReference>
<keyword evidence="3" id="KW-0645">Protease</keyword>
<dbReference type="Proteomes" id="UP000054686">
    <property type="component" value="Unassembled WGS sequence"/>
</dbReference>
<dbReference type="GO" id="GO:0006508">
    <property type="term" value="P:proteolysis"/>
    <property type="evidence" value="ECO:0007669"/>
    <property type="project" value="UniProtKB-UniRule"/>
</dbReference>
<dbReference type="InterPro" id="IPR003769">
    <property type="entry name" value="ClpS_core"/>
</dbReference>
<comment type="function">
    <text evidence="1">Involved in the modulation of the specificity of the ClpAP-mediated ATP-dependent protein degradation.</text>
</comment>
<protein>
    <recommendedName>
        <fullName evidence="1">ATP-dependent Clp protease adapter protein ClpS</fullName>
    </recommendedName>
</protein>
<gene>
    <name evidence="1" type="primary">clpS</name>
    <name evidence="3" type="ORF">APY09_09780</name>
</gene>
<feature type="domain" description="Adaptor protein ClpS core" evidence="2">
    <location>
        <begin position="19"/>
        <end position="88"/>
    </location>
</feature>
<dbReference type="HAMAP" id="MF_00302">
    <property type="entry name" value="ClpS"/>
    <property type="match status" value="1"/>
</dbReference>
<organism evidence="3 4">
    <name type="scientific">Schaalia odontolytica</name>
    <dbReference type="NCBI Taxonomy" id="1660"/>
    <lineage>
        <taxon>Bacteria</taxon>
        <taxon>Bacillati</taxon>
        <taxon>Actinomycetota</taxon>
        <taxon>Actinomycetes</taxon>
        <taxon>Actinomycetales</taxon>
        <taxon>Actinomycetaceae</taxon>
        <taxon>Schaalia</taxon>
    </lineage>
</organism>
<dbReference type="RefSeq" id="WP_060567607.1">
    <property type="nucleotide sequence ID" value="NZ_CP040006.1"/>
</dbReference>
<keyword evidence="3" id="KW-0378">Hydrolase</keyword>
<reference evidence="3 4" key="1">
    <citation type="submission" date="2015-10" db="EMBL/GenBank/DDBJ databases">
        <title>Draft Genome of Actinomyces odontolyticus subsp. actinosynbacter strain XH001.</title>
        <authorList>
            <person name="Mclean J.S."/>
            <person name="He X."/>
        </authorList>
    </citation>
    <scope>NUCLEOTIDE SEQUENCE [LARGE SCALE GENOMIC DNA]</scope>
    <source>
        <strain evidence="3 4">XH001</strain>
    </source>
</reference>
<dbReference type="GO" id="GO:0008233">
    <property type="term" value="F:peptidase activity"/>
    <property type="evidence" value="ECO:0007669"/>
    <property type="project" value="UniProtKB-KW"/>
</dbReference>
<evidence type="ECO:0000313" key="4">
    <source>
        <dbReference type="Proteomes" id="UP000054686"/>
    </source>
</evidence>
<proteinExistence type="inferred from homology"/>
<dbReference type="OrthoDB" id="162238at2"/>
<dbReference type="InterPro" id="IPR014719">
    <property type="entry name" value="Ribosomal_bL12_C/ClpS-like"/>
</dbReference>
<comment type="caution">
    <text evidence="3">The sequence shown here is derived from an EMBL/GenBank/DDBJ whole genome shotgun (WGS) entry which is preliminary data.</text>
</comment>